<dbReference type="InterPro" id="IPR017871">
    <property type="entry name" value="ABC_transporter-like_CS"/>
</dbReference>
<dbReference type="SUPFAM" id="SSF52540">
    <property type="entry name" value="P-loop containing nucleoside triphosphate hydrolases"/>
    <property type="match status" value="1"/>
</dbReference>
<gene>
    <name evidence="5" type="ORF">KHM83_00785</name>
</gene>
<evidence type="ECO:0000313" key="5">
    <source>
        <dbReference type="EMBL" id="MBS7525203.1"/>
    </source>
</evidence>
<keyword evidence="2" id="KW-0547">Nucleotide-binding</keyword>
<dbReference type="EMBL" id="JAHBCL010000001">
    <property type="protein sequence ID" value="MBS7525203.1"/>
    <property type="molecule type" value="Genomic_DNA"/>
</dbReference>
<dbReference type="InterPro" id="IPR027417">
    <property type="entry name" value="P-loop_NTPase"/>
</dbReference>
<dbReference type="Pfam" id="PF00005">
    <property type="entry name" value="ABC_tran"/>
    <property type="match status" value="1"/>
</dbReference>
<dbReference type="PROSITE" id="PS50893">
    <property type="entry name" value="ABC_TRANSPORTER_2"/>
    <property type="match status" value="1"/>
</dbReference>
<keyword evidence="1" id="KW-0813">Transport</keyword>
<organism evidence="5 6">
    <name type="scientific">Fusibacter paucivorans</name>
    <dbReference type="NCBI Taxonomy" id="76009"/>
    <lineage>
        <taxon>Bacteria</taxon>
        <taxon>Bacillati</taxon>
        <taxon>Bacillota</taxon>
        <taxon>Clostridia</taxon>
        <taxon>Eubacteriales</taxon>
        <taxon>Eubacteriales Family XII. Incertae Sedis</taxon>
        <taxon>Fusibacter</taxon>
    </lineage>
</organism>
<dbReference type="PROSITE" id="PS00211">
    <property type="entry name" value="ABC_TRANSPORTER_1"/>
    <property type="match status" value="1"/>
</dbReference>
<protein>
    <submittedName>
        <fullName evidence="5">ABC transporter ATP-binding protein</fullName>
    </submittedName>
</protein>
<feature type="domain" description="ABC transporter" evidence="4">
    <location>
        <begin position="2"/>
        <end position="237"/>
    </location>
</feature>
<reference evidence="5 6" key="1">
    <citation type="submission" date="2021-05" db="EMBL/GenBank/DDBJ databases">
        <title>Fusibacter ferrireducens sp. nov., an anaerobic, sulfur- and Fe-reducing bacterium isolated from the mangrove sediment.</title>
        <authorList>
            <person name="Qiu D."/>
        </authorList>
    </citation>
    <scope>NUCLEOTIDE SEQUENCE [LARGE SCALE GENOMIC DNA]</scope>
    <source>
        <strain evidence="5 6">DSM 12116</strain>
    </source>
</reference>
<dbReference type="CDD" id="cd03214">
    <property type="entry name" value="ABC_Iron-Siderophores_B12_Hemin"/>
    <property type="match status" value="1"/>
</dbReference>
<keyword evidence="6" id="KW-1185">Reference proteome</keyword>
<accession>A0ABS5PJC7</accession>
<evidence type="ECO:0000313" key="6">
    <source>
        <dbReference type="Proteomes" id="UP000746471"/>
    </source>
</evidence>
<dbReference type="InterPro" id="IPR003593">
    <property type="entry name" value="AAA+_ATPase"/>
</dbReference>
<dbReference type="Gene3D" id="3.40.50.300">
    <property type="entry name" value="P-loop containing nucleotide triphosphate hydrolases"/>
    <property type="match status" value="1"/>
</dbReference>
<dbReference type="SMART" id="SM00382">
    <property type="entry name" value="AAA"/>
    <property type="match status" value="1"/>
</dbReference>
<comment type="caution">
    <text evidence="5">The sequence shown here is derived from an EMBL/GenBank/DDBJ whole genome shotgun (WGS) entry which is preliminary data.</text>
</comment>
<dbReference type="PANTHER" id="PTHR42734:SF19">
    <property type="entry name" value="IRON COMPOUNDS ABC TRANSPORTER, ATP-BINDING PROTEIN"/>
    <property type="match status" value="1"/>
</dbReference>
<dbReference type="GO" id="GO:0005524">
    <property type="term" value="F:ATP binding"/>
    <property type="evidence" value="ECO:0007669"/>
    <property type="project" value="UniProtKB-KW"/>
</dbReference>
<name>A0ABS5PJC7_9FIRM</name>
<evidence type="ECO:0000259" key="4">
    <source>
        <dbReference type="PROSITE" id="PS50893"/>
    </source>
</evidence>
<sequence length="258" mass="28716">MIAVDSLTFQYGKRPVLKSVSFTVRSGEMVALLGPNGVGKSTLFRCLLGFTKHYEGTVRIGGKDIKRLSPQQLAQQVAYIPQSHISTFSYTVLEMVVMGLASSIPKYSVPDKGAYQRALEALTMMALEDYANRQFNQLSGGEQQMILIARALAQHSKVILMDEPTSNLDYGNQLRVLKRVNALKQEGYTIVISSHNPQHALMFSDRVIALHNGRVLAMGEPKTIVDASLIETLYKEPVEMIAIGDERWIKPSLERMSK</sequence>
<dbReference type="PANTHER" id="PTHR42734">
    <property type="entry name" value="METAL TRANSPORT SYSTEM ATP-BINDING PROTEIN TM_0124-RELATED"/>
    <property type="match status" value="1"/>
</dbReference>
<proteinExistence type="predicted"/>
<evidence type="ECO:0000256" key="2">
    <source>
        <dbReference type="ARBA" id="ARBA00022741"/>
    </source>
</evidence>
<dbReference type="InterPro" id="IPR050153">
    <property type="entry name" value="Metal_Ion_Import_ABC"/>
</dbReference>
<dbReference type="Proteomes" id="UP000746471">
    <property type="component" value="Unassembled WGS sequence"/>
</dbReference>
<evidence type="ECO:0000256" key="1">
    <source>
        <dbReference type="ARBA" id="ARBA00022448"/>
    </source>
</evidence>
<evidence type="ECO:0000256" key="3">
    <source>
        <dbReference type="ARBA" id="ARBA00022840"/>
    </source>
</evidence>
<keyword evidence="3 5" id="KW-0067">ATP-binding</keyword>
<dbReference type="InterPro" id="IPR003439">
    <property type="entry name" value="ABC_transporter-like_ATP-bd"/>
</dbReference>
<dbReference type="RefSeq" id="WP_213234986.1">
    <property type="nucleotide sequence ID" value="NZ_JAHBCL010000001.1"/>
</dbReference>